<dbReference type="Pfam" id="PF03054">
    <property type="entry name" value="tRNA_Me_trans"/>
    <property type="match status" value="1"/>
</dbReference>
<dbReference type="Pfam" id="PF20258">
    <property type="entry name" value="tRNA_Me_trans_C"/>
    <property type="match status" value="1"/>
</dbReference>
<proteinExistence type="inferred from homology"/>
<dbReference type="PANTHER" id="PTHR11933:SF5">
    <property type="entry name" value="MITOCHONDRIAL TRNA-SPECIFIC 2-THIOURIDYLASE 1"/>
    <property type="match status" value="1"/>
</dbReference>
<dbReference type="GO" id="GO:0000049">
    <property type="term" value="F:tRNA binding"/>
    <property type="evidence" value="ECO:0007669"/>
    <property type="project" value="UniProtKB-KW"/>
</dbReference>
<dbReference type="FunFam" id="2.30.30.280:FF:000001">
    <property type="entry name" value="tRNA-specific 2-thiouridylase MnmA"/>
    <property type="match status" value="1"/>
</dbReference>
<sequence>MKKQNCKKVMVGLSGGVDSCVTAYLLQQDGYEVQSVYMKLHNMIDGYHEKNIKNIKNISKFLNIPYHILDLTQQFKVNVYDYFINSYIDGVTPNPCIMCNKTIKFGAMFDFAIKNNCDYLATGHYAKTDGNFIYEADDKSKDQSYFLGQIKQQVLSKLIFPMSTYNKTDIRKIALNIPAFQNIATQKDSQEICFVQHEYTDILQHHTNIELKGNTLDVDGNIIGDHKGYMHYTIGKRKGFYVHGAHEPHFVKNIDPSKNTITVCNKEQLKINQVIINNLNMFIDNIKFIASVKLRYKSTAVSCRVTISNDKKNATITLYAPVFGVACGQIAVFYNSNKVIGSGVIISTNHL</sequence>
<dbReference type="AlphaFoldDB" id="A0A3B1E574"/>
<dbReference type="Gene3D" id="2.30.30.280">
    <property type="entry name" value="Adenine nucleotide alpha hydrolases-like domains"/>
    <property type="match status" value="1"/>
</dbReference>
<name>A0A3B1E574_9ZZZZ</name>
<evidence type="ECO:0000256" key="7">
    <source>
        <dbReference type="ARBA" id="ARBA00023157"/>
    </source>
</evidence>
<reference evidence="9" key="1">
    <citation type="submission" date="2018-10" db="EMBL/GenBank/DDBJ databases">
        <authorList>
            <person name="Aoki K."/>
        </authorList>
    </citation>
    <scope>NUCLEOTIDE SEQUENCE</scope>
</reference>
<evidence type="ECO:0000256" key="4">
    <source>
        <dbReference type="ARBA" id="ARBA00022741"/>
    </source>
</evidence>
<keyword evidence="5" id="KW-0067">ATP-binding</keyword>
<dbReference type="Pfam" id="PF20259">
    <property type="entry name" value="tRNA_Me_trans_M"/>
    <property type="match status" value="1"/>
</dbReference>
<dbReference type="PROSITE" id="PS51034">
    <property type="entry name" value="ZP_2"/>
    <property type="match status" value="1"/>
</dbReference>
<dbReference type="InterPro" id="IPR046884">
    <property type="entry name" value="MnmA-like_central"/>
</dbReference>
<keyword evidence="2" id="KW-0808">Transferase</keyword>
<keyword evidence="6" id="KW-0694">RNA-binding</keyword>
<dbReference type="InterPro" id="IPR023382">
    <property type="entry name" value="MnmA-like_central_sf"/>
</dbReference>
<evidence type="ECO:0000256" key="2">
    <source>
        <dbReference type="ARBA" id="ARBA00022679"/>
    </source>
</evidence>
<dbReference type="InterPro" id="IPR001507">
    <property type="entry name" value="ZP_dom"/>
</dbReference>
<keyword evidence="4" id="KW-0547">Nucleotide-binding</keyword>
<evidence type="ECO:0000256" key="6">
    <source>
        <dbReference type="ARBA" id="ARBA00022884"/>
    </source>
</evidence>
<dbReference type="NCBIfam" id="NF001138">
    <property type="entry name" value="PRK00143.1"/>
    <property type="match status" value="1"/>
</dbReference>
<protein>
    <submittedName>
        <fullName evidence="9">tRNA-specific 2-thiouridylase MnmA</fullName>
    </submittedName>
</protein>
<dbReference type="EMBL" id="UOYO01000002">
    <property type="protein sequence ID" value="VAY86279.1"/>
    <property type="molecule type" value="Genomic_DNA"/>
</dbReference>
<dbReference type="PANTHER" id="PTHR11933">
    <property type="entry name" value="TRNA 5-METHYLAMINOMETHYL-2-THIOURIDYLATE -METHYLTRANSFERASE"/>
    <property type="match status" value="1"/>
</dbReference>
<keyword evidence="1" id="KW-0820">tRNA-binding</keyword>
<gene>
    <name evidence="9" type="ORF">MNB_ARC-1_941</name>
</gene>
<evidence type="ECO:0000256" key="3">
    <source>
        <dbReference type="ARBA" id="ARBA00022694"/>
    </source>
</evidence>
<keyword evidence="3" id="KW-0819">tRNA processing</keyword>
<dbReference type="HAMAP" id="MF_00144">
    <property type="entry name" value="tRNA_thiouridyl_MnmA"/>
    <property type="match status" value="1"/>
</dbReference>
<evidence type="ECO:0000259" key="8">
    <source>
        <dbReference type="PROSITE" id="PS51034"/>
    </source>
</evidence>
<dbReference type="NCBIfam" id="TIGR00420">
    <property type="entry name" value="trmU"/>
    <property type="match status" value="1"/>
</dbReference>
<dbReference type="InterPro" id="IPR014729">
    <property type="entry name" value="Rossmann-like_a/b/a_fold"/>
</dbReference>
<dbReference type="Gene3D" id="2.40.30.10">
    <property type="entry name" value="Translation factors"/>
    <property type="match status" value="1"/>
</dbReference>
<accession>A0A3B1E574</accession>
<dbReference type="GO" id="GO:0005524">
    <property type="term" value="F:ATP binding"/>
    <property type="evidence" value="ECO:0007669"/>
    <property type="project" value="UniProtKB-KW"/>
</dbReference>
<evidence type="ECO:0000256" key="1">
    <source>
        <dbReference type="ARBA" id="ARBA00022555"/>
    </source>
</evidence>
<organism evidence="9">
    <name type="scientific">hydrothermal vent metagenome</name>
    <dbReference type="NCBI Taxonomy" id="652676"/>
    <lineage>
        <taxon>unclassified sequences</taxon>
        <taxon>metagenomes</taxon>
        <taxon>ecological metagenomes</taxon>
    </lineage>
</organism>
<dbReference type="GO" id="GO:0002143">
    <property type="term" value="P:tRNA wobble position uridine thiolation"/>
    <property type="evidence" value="ECO:0007669"/>
    <property type="project" value="TreeGrafter"/>
</dbReference>
<dbReference type="Gene3D" id="3.40.50.620">
    <property type="entry name" value="HUPs"/>
    <property type="match status" value="1"/>
</dbReference>
<feature type="domain" description="ZP" evidence="8">
    <location>
        <begin position="263"/>
        <end position="351"/>
    </location>
</feature>
<dbReference type="GO" id="GO:0016783">
    <property type="term" value="F:sulfurtransferase activity"/>
    <property type="evidence" value="ECO:0007669"/>
    <property type="project" value="InterPro"/>
</dbReference>
<dbReference type="SUPFAM" id="SSF52402">
    <property type="entry name" value="Adenine nucleotide alpha hydrolases-like"/>
    <property type="match status" value="1"/>
</dbReference>
<dbReference type="InterPro" id="IPR046885">
    <property type="entry name" value="MnmA-like_C"/>
</dbReference>
<evidence type="ECO:0000256" key="5">
    <source>
        <dbReference type="ARBA" id="ARBA00022840"/>
    </source>
</evidence>
<keyword evidence="7" id="KW-1015">Disulfide bond</keyword>
<dbReference type="CDD" id="cd01998">
    <property type="entry name" value="MnmA_TRMU-like"/>
    <property type="match status" value="1"/>
</dbReference>
<dbReference type="InterPro" id="IPR004506">
    <property type="entry name" value="MnmA-like"/>
</dbReference>
<evidence type="ECO:0000313" key="9">
    <source>
        <dbReference type="EMBL" id="VAY86279.1"/>
    </source>
</evidence>